<keyword evidence="9" id="KW-0418">Kinase</keyword>
<dbReference type="CDD" id="cd00130">
    <property type="entry name" value="PAS"/>
    <property type="match status" value="1"/>
</dbReference>
<evidence type="ECO:0000256" key="4">
    <source>
        <dbReference type="ARBA" id="ARBA00012438"/>
    </source>
</evidence>
<name>A0A9X3NE10_9ACTN</name>
<dbReference type="InterPro" id="IPR035965">
    <property type="entry name" value="PAS-like_dom_sf"/>
</dbReference>
<comment type="subunit">
    <text evidence="13">At low DSF concentrations, interacts with RpfF.</text>
</comment>
<dbReference type="PRINTS" id="PR00344">
    <property type="entry name" value="BCTRLSENSOR"/>
</dbReference>
<feature type="modified residue" description="Phosphohistidine" evidence="16">
    <location>
        <position position="908"/>
    </location>
</feature>
<dbReference type="InterPro" id="IPR013656">
    <property type="entry name" value="PAS_4"/>
</dbReference>
<sequence length="957" mass="103781">MKLSVIGCVGAVVLVIVAMLVGLLSTLDDLESTGATQRQAGAWNRNSLEVERGIVALEAWARTETVTRGHADKTVFRLACEELERRIDKLVATSEPWQRPELEEVRRLVDAYVTEHVTPLLARQSVKSRAEAPEASAEGTRRLTAMNTLLVSQERRQRVLVAERYAESTRLRTRLGNVAKGGAMGAVALLFVFAFGAWRFALVPIRGVADSAGEVARGRLDVRAPTTGAGEVRRLGEAFNAMAAALETRDEDLRVQTDRLHGLMEHTSATVSVKDLEGRYVLVNRQWREASHLVDADVIGRTDAELFPADMVPEVMESDRQTALATAPVEFERDIIDGRTFRMIKFALRDPDGAVYGIATMGTDVTELKRVAAEAVAASESKSEFLANMSHEIRTPLNGVIGMTELLLDTELTPLQRDYATTAGTAGEALLQVVNDVLDFSKIEAGKLELDASDFDLRTAVEDACDLLAPQAHSKGLKLRAWMDSDVPNYVNGDRGRITQVLINLLSNAVKFTETGEVLVRVVNDGDRVRFAVRDTGIGIARNVQSTLFEAFTQAESSTTRRFGGTGLGLAISGRLVALMGGGIDIDSREGEGSTFAFAVRFDVATTQPPVPVTLPAGTRVLVVERDATNRAILEAHVRATGARVDAVPSLTSLPVDAYDAVVLDATLWSQGKAISVPVVPVQGPVRHRRLVEALRDAIDGVRPDEPSAPANVPERAPQSVDPILVVEDNAVNQRVIEAMLIQRGHRVEIAHNGRVALDMLAETRYALIFMDCQMPEMDGYAATAAIRAGDLPARTMPIVAMTANAIRGDRERCLAVGMDDYLTKPLRPEALDAALDHWLPEPLESAPASAPLERLIDDARVQLLRTQFGAAFGEFVSLFGSSTPPILADLRAAAATEDRDRVRRVAHSLKGACMNVGADALARFALDLERAQHASEEELDALDQLFEQTHASLAAA</sequence>
<dbReference type="EC" id="2.7.13.3" evidence="4"/>
<evidence type="ECO:0000259" key="22">
    <source>
        <dbReference type="PROSITE" id="PS50894"/>
    </source>
</evidence>
<dbReference type="PROSITE" id="PS50110">
    <property type="entry name" value="RESPONSE_REGULATORY"/>
    <property type="match status" value="1"/>
</dbReference>
<feature type="domain" description="HPt" evidence="22">
    <location>
        <begin position="869"/>
        <end position="957"/>
    </location>
</feature>
<evidence type="ECO:0000256" key="16">
    <source>
        <dbReference type="PROSITE-ProRule" id="PRU00110"/>
    </source>
</evidence>
<dbReference type="InterPro" id="IPR008207">
    <property type="entry name" value="Sig_transdc_His_kin_Hpt_dom"/>
</dbReference>
<feature type="domain" description="Histidine kinase" evidence="19">
    <location>
        <begin position="388"/>
        <end position="604"/>
    </location>
</feature>
<dbReference type="Pfam" id="PF00512">
    <property type="entry name" value="HisKA"/>
    <property type="match status" value="1"/>
</dbReference>
<dbReference type="FunFam" id="1.10.287.130:FF:000002">
    <property type="entry name" value="Two-component osmosensing histidine kinase"/>
    <property type="match status" value="1"/>
</dbReference>
<dbReference type="InterPro" id="IPR000014">
    <property type="entry name" value="PAS"/>
</dbReference>
<feature type="transmembrane region" description="Helical" evidence="18">
    <location>
        <begin position="178"/>
        <end position="198"/>
    </location>
</feature>
<evidence type="ECO:0000256" key="17">
    <source>
        <dbReference type="PROSITE-ProRule" id="PRU00169"/>
    </source>
</evidence>
<dbReference type="InterPro" id="IPR001789">
    <property type="entry name" value="Sig_transdc_resp-reg_receiver"/>
</dbReference>
<dbReference type="GO" id="GO:0005524">
    <property type="term" value="F:ATP binding"/>
    <property type="evidence" value="ECO:0007669"/>
    <property type="project" value="UniProtKB-KW"/>
</dbReference>
<dbReference type="InterPro" id="IPR003661">
    <property type="entry name" value="HisK_dim/P_dom"/>
</dbReference>
<dbReference type="SMART" id="SM00304">
    <property type="entry name" value="HAMP"/>
    <property type="match status" value="1"/>
</dbReference>
<dbReference type="SMART" id="SM00448">
    <property type="entry name" value="REC"/>
    <property type="match status" value="1"/>
</dbReference>
<dbReference type="Gene3D" id="6.10.340.10">
    <property type="match status" value="1"/>
</dbReference>
<keyword evidence="18" id="KW-0472">Membrane</keyword>
<dbReference type="Pfam" id="PF02518">
    <property type="entry name" value="HATPase_c"/>
    <property type="match status" value="1"/>
</dbReference>
<evidence type="ECO:0000256" key="1">
    <source>
        <dbReference type="ARBA" id="ARBA00000085"/>
    </source>
</evidence>
<keyword evidence="6" id="KW-0808">Transferase</keyword>
<evidence type="ECO:0000256" key="11">
    <source>
        <dbReference type="ARBA" id="ARBA00022989"/>
    </source>
</evidence>
<evidence type="ECO:0000256" key="12">
    <source>
        <dbReference type="ARBA" id="ARBA00023012"/>
    </source>
</evidence>
<dbReference type="SUPFAM" id="SSF55785">
    <property type="entry name" value="PYP-like sensor domain (PAS domain)"/>
    <property type="match status" value="1"/>
</dbReference>
<dbReference type="SUPFAM" id="SSF52172">
    <property type="entry name" value="CheY-like"/>
    <property type="match status" value="1"/>
</dbReference>
<dbReference type="PANTHER" id="PTHR45339:SF5">
    <property type="entry name" value="HISTIDINE KINASE"/>
    <property type="match status" value="1"/>
</dbReference>
<gene>
    <name evidence="23" type="ORF">OJ997_22950</name>
</gene>
<evidence type="ECO:0000256" key="15">
    <source>
        <dbReference type="ARBA" id="ARBA00074306"/>
    </source>
</evidence>
<keyword evidence="10 23" id="KW-0067">ATP-binding</keyword>
<evidence type="ECO:0000259" key="20">
    <source>
        <dbReference type="PROSITE" id="PS50110"/>
    </source>
</evidence>
<evidence type="ECO:0000256" key="10">
    <source>
        <dbReference type="ARBA" id="ARBA00022840"/>
    </source>
</evidence>
<dbReference type="CDD" id="cd00082">
    <property type="entry name" value="HisKA"/>
    <property type="match status" value="1"/>
</dbReference>
<dbReference type="Gene3D" id="1.20.120.160">
    <property type="entry name" value="HPT domain"/>
    <property type="match status" value="1"/>
</dbReference>
<dbReference type="CDD" id="cd00088">
    <property type="entry name" value="HPT"/>
    <property type="match status" value="1"/>
</dbReference>
<dbReference type="InterPro" id="IPR005467">
    <property type="entry name" value="His_kinase_dom"/>
</dbReference>
<evidence type="ECO:0000256" key="8">
    <source>
        <dbReference type="ARBA" id="ARBA00022741"/>
    </source>
</evidence>
<dbReference type="PROSITE" id="PS50109">
    <property type="entry name" value="HIS_KIN"/>
    <property type="match status" value="1"/>
</dbReference>
<evidence type="ECO:0000256" key="7">
    <source>
        <dbReference type="ARBA" id="ARBA00022692"/>
    </source>
</evidence>
<feature type="transmembrane region" description="Helical" evidence="18">
    <location>
        <begin position="6"/>
        <end position="27"/>
    </location>
</feature>
<keyword evidence="12" id="KW-0902">Two-component regulatory system</keyword>
<reference evidence="23" key="1">
    <citation type="submission" date="2022-10" db="EMBL/GenBank/DDBJ databases">
        <title>The WGS of Solirubrobacter phytolaccae KCTC 29190.</title>
        <authorList>
            <person name="Jiang Z."/>
        </authorList>
    </citation>
    <scope>NUCLEOTIDE SEQUENCE</scope>
    <source>
        <strain evidence="23">KCTC 29190</strain>
    </source>
</reference>
<dbReference type="CDD" id="cd16922">
    <property type="entry name" value="HATPase_EvgS-ArcB-TorS-like"/>
    <property type="match status" value="1"/>
</dbReference>
<dbReference type="Pfam" id="PF00072">
    <property type="entry name" value="Response_reg"/>
    <property type="match status" value="1"/>
</dbReference>
<dbReference type="Gene3D" id="3.40.50.2300">
    <property type="match status" value="1"/>
</dbReference>
<proteinExistence type="inferred from homology"/>
<dbReference type="SUPFAM" id="SSF47384">
    <property type="entry name" value="Homodimeric domain of signal transducing histidine kinase"/>
    <property type="match status" value="1"/>
</dbReference>
<evidence type="ECO:0000313" key="23">
    <source>
        <dbReference type="EMBL" id="MDA0183187.1"/>
    </source>
</evidence>
<dbReference type="GO" id="GO:0005886">
    <property type="term" value="C:plasma membrane"/>
    <property type="evidence" value="ECO:0007669"/>
    <property type="project" value="UniProtKB-SubCell"/>
</dbReference>
<dbReference type="NCBIfam" id="TIGR00229">
    <property type="entry name" value="sensory_box"/>
    <property type="match status" value="1"/>
</dbReference>
<keyword evidence="8" id="KW-0547">Nucleotide-binding</keyword>
<evidence type="ECO:0000256" key="3">
    <source>
        <dbReference type="ARBA" id="ARBA00006402"/>
    </source>
</evidence>
<dbReference type="Gene3D" id="1.10.287.130">
    <property type="match status" value="1"/>
</dbReference>
<dbReference type="PANTHER" id="PTHR45339">
    <property type="entry name" value="HYBRID SIGNAL TRANSDUCTION HISTIDINE KINASE J"/>
    <property type="match status" value="1"/>
</dbReference>
<comment type="subcellular location">
    <subcellularLocation>
        <location evidence="2">Cell membrane</location>
    </subcellularLocation>
</comment>
<dbReference type="Pfam" id="PF00672">
    <property type="entry name" value="HAMP"/>
    <property type="match status" value="1"/>
</dbReference>
<keyword evidence="11 18" id="KW-1133">Transmembrane helix</keyword>
<evidence type="ECO:0000256" key="14">
    <source>
        <dbReference type="ARBA" id="ARBA00068150"/>
    </source>
</evidence>
<dbReference type="InterPro" id="IPR011006">
    <property type="entry name" value="CheY-like_superfamily"/>
</dbReference>
<dbReference type="FunFam" id="3.30.565.10:FF:000010">
    <property type="entry name" value="Sensor histidine kinase RcsC"/>
    <property type="match status" value="1"/>
</dbReference>
<dbReference type="Gene3D" id="3.30.565.10">
    <property type="entry name" value="Histidine kinase-like ATPase, C-terminal domain"/>
    <property type="match status" value="1"/>
</dbReference>
<dbReference type="InterPro" id="IPR003660">
    <property type="entry name" value="HAMP_dom"/>
</dbReference>
<organism evidence="23 24">
    <name type="scientific">Solirubrobacter phytolaccae</name>
    <dbReference type="NCBI Taxonomy" id="1404360"/>
    <lineage>
        <taxon>Bacteria</taxon>
        <taxon>Bacillati</taxon>
        <taxon>Actinomycetota</taxon>
        <taxon>Thermoleophilia</taxon>
        <taxon>Solirubrobacterales</taxon>
        <taxon>Solirubrobacteraceae</taxon>
        <taxon>Solirubrobacter</taxon>
    </lineage>
</organism>
<dbReference type="CDD" id="cd06225">
    <property type="entry name" value="HAMP"/>
    <property type="match status" value="1"/>
</dbReference>
<evidence type="ECO:0000259" key="19">
    <source>
        <dbReference type="PROSITE" id="PS50109"/>
    </source>
</evidence>
<dbReference type="Pfam" id="PF08448">
    <property type="entry name" value="PAS_4"/>
    <property type="match status" value="1"/>
</dbReference>
<evidence type="ECO:0000256" key="9">
    <source>
        <dbReference type="ARBA" id="ARBA00022777"/>
    </source>
</evidence>
<evidence type="ECO:0000256" key="5">
    <source>
        <dbReference type="ARBA" id="ARBA00022553"/>
    </source>
</evidence>
<dbReference type="Proteomes" id="UP001147653">
    <property type="component" value="Unassembled WGS sequence"/>
</dbReference>
<dbReference type="CDD" id="cd17546">
    <property type="entry name" value="REC_hyHK_CKI1_RcsC-like"/>
    <property type="match status" value="1"/>
</dbReference>
<dbReference type="SUPFAM" id="SSF158472">
    <property type="entry name" value="HAMP domain-like"/>
    <property type="match status" value="1"/>
</dbReference>
<dbReference type="SMART" id="SM00388">
    <property type="entry name" value="HisKA"/>
    <property type="match status" value="1"/>
</dbReference>
<dbReference type="InterPro" id="IPR003594">
    <property type="entry name" value="HATPase_dom"/>
</dbReference>
<dbReference type="SUPFAM" id="SSF47226">
    <property type="entry name" value="Histidine-containing phosphotransfer domain, HPT domain"/>
    <property type="match status" value="1"/>
</dbReference>
<dbReference type="Pfam" id="PF01627">
    <property type="entry name" value="Hpt"/>
    <property type="match status" value="1"/>
</dbReference>
<keyword evidence="5 17" id="KW-0597">Phosphoprotein</keyword>
<dbReference type="AlphaFoldDB" id="A0A9X3NE10"/>
<keyword evidence="24" id="KW-1185">Reference proteome</keyword>
<dbReference type="InterPro" id="IPR036641">
    <property type="entry name" value="HPT_dom_sf"/>
</dbReference>
<evidence type="ECO:0000256" key="13">
    <source>
        <dbReference type="ARBA" id="ARBA00064003"/>
    </source>
</evidence>
<keyword evidence="7 18" id="KW-0812">Transmembrane</keyword>
<dbReference type="InterPro" id="IPR004358">
    <property type="entry name" value="Sig_transdc_His_kin-like_C"/>
</dbReference>
<comment type="caution">
    <text evidence="23">The sequence shown here is derived from an EMBL/GenBank/DDBJ whole genome shotgun (WGS) entry which is preliminary data.</text>
</comment>
<dbReference type="SUPFAM" id="SSF55874">
    <property type="entry name" value="ATPase domain of HSP90 chaperone/DNA topoisomerase II/histidine kinase"/>
    <property type="match status" value="1"/>
</dbReference>
<dbReference type="RefSeq" id="WP_270027583.1">
    <property type="nucleotide sequence ID" value="NZ_JAPDDP010000048.1"/>
</dbReference>
<dbReference type="InterPro" id="IPR036890">
    <property type="entry name" value="HATPase_C_sf"/>
</dbReference>
<feature type="domain" description="Response regulatory" evidence="20">
    <location>
        <begin position="723"/>
        <end position="840"/>
    </location>
</feature>
<dbReference type="Gene3D" id="3.30.450.20">
    <property type="entry name" value="PAS domain"/>
    <property type="match status" value="1"/>
</dbReference>
<dbReference type="PROSITE" id="PS50885">
    <property type="entry name" value="HAMP"/>
    <property type="match status" value="1"/>
</dbReference>
<protein>
    <recommendedName>
        <fullName evidence="15">Circadian input-output histidine kinase CikA</fullName>
        <ecNumber evidence="4">2.7.13.3</ecNumber>
    </recommendedName>
    <alternativeName>
        <fullName evidence="14">Sensory/regulatory protein RpfC</fullName>
    </alternativeName>
</protein>
<comment type="catalytic activity">
    <reaction evidence="1">
        <text>ATP + protein L-histidine = ADP + protein N-phospho-L-histidine.</text>
        <dbReference type="EC" id="2.7.13.3"/>
    </reaction>
</comment>
<evidence type="ECO:0000256" key="2">
    <source>
        <dbReference type="ARBA" id="ARBA00004236"/>
    </source>
</evidence>
<evidence type="ECO:0000313" key="24">
    <source>
        <dbReference type="Proteomes" id="UP001147653"/>
    </source>
</evidence>
<dbReference type="InterPro" id="IPR036097">
    <property type="entry name" value="HisK_dim/P_sf"/>
</dbReference>
<dbReference type="SMART" id="SM00387">
    <property type="entry name" value="HATPase_c"/>
    <property type="match status" value="1"/>
</dbReference>
<accession>A0A9X3NE10</accession>
<feature type="domain" description="HAMP" evidence="21">
    <location>
        <begin position="199"/>
        <end position="251"/>
    </location>
</feature>
<feature type="modified residue" description="4-aspartylphosphate" evidence="17">
    <location>
        <position position="772"/>
    </location>
</feature>
<dbReference type="GO" id="GO:0000155">
    <property type="term" value="F:phosphorelay sensor kinase activity"/>
    <property type="evidence" value="ECO:0007669"/>
    <property type="project" value="InterPro"/>
</dbReference>
<evidence type="ECO:0000259" key="21">
    <source>
        <dbReference type="PROSITE" id="PS50885"/>
    </source>
</evidence>
<evidence type="ECO:0000256" key="18">
    <source>
        <dbReference type="SAM" id="Phobius"/>
    </source>
</evidence>
<evidence type="ECO:0000256" key="6">
    <source>
        <dbReference type="ARBA" id="ARBA00022679"/>
    </source>
</evidence>
<dbReference type="PROSITE" id="PS50894">
    <property type="entry name" value="HPT"/>
    <property type="match status" value="1"/>
</dbReference>
<dbReference type="EMBL" id="JAPDDP010000048">
    <property type="protein sequence ID" value="MDA0183187.1"/>
    <property type="molecule type" value="Genomic_DNA"/>
</dbReference>
<comment type="similarity">
    <text evidence="3">In the N-terminal section; belongs to the phytochrome family.</text>
</comment>